<name>A0A0E9QDI0_ANGAN</name>
<proteinExistence type="predicted"/>
<reference evidence="2" key="1">
    <citation type="submission" date="2014-11" db="EMBL/GenBank/DDBJ databases">
        <authorList>
            <person name="Amaro Gonzalez C."/>
        </authorList>
    </citation>
    <scope>NUCLEOTIDE SEQUENCE</scope>
</reference>
<reference evidence="2" key="2">
    <citation type="journal article" date="2015" name="Fish Shellfish Immunol.">
        <title>Early steps in the European eel (Anguilla anguilla)-Vibrio vulnificus interaction in the gills: Role of the RtxA13 toxin.</title>
        <authorList>
            <person name="Callol A."/>
            <person name="Pajuelo D."/>
            <person name="Ebbesson L."/>
            <person name="Teles M."/>
            <person name="MacKenzie S."/>
            <person name="Amaro C."/>
        </authorList>
    </citation>
    <scope>NUCLEOTIDE SEQUENCE</scope>
</reference>
<keyword evidence="1" id="KW-0812">Transmembrane</keyword>
<dbReference type="AlphaFoldDB" id="A0A0E9QDI0"/>
<keyword evidence="1" id="KW-0472">Membrane</keyword>
<feature type="transmembrane region" description="Helical" evidence="1">
    <location>
        <begin position="12"/>
        <end position="32"/>
    </location>
</feature>
<accession>A0A0E9QDI0</accession>
<protein>
    <submittedName>
        <fullName evidence="2">Uncharacterized protein</fullName>
    </submittedName>
</protein>
<evidence type="ECO:0000313" key="2">
    <source>
        <dbReference type="EMBL" id="JAH14567.1"/>
    </source>
</evidence>
<sequence length="53" mass="6284">MLLLGMRLSSHSLVNMYFIFTLLVTTLLMFLFRECFPLRLRCFIHVVSQGWTS</sequence>
<dbReference type="EMBL" id="GBXM01094010">
    <property type="protein sequence ID" value="JAH14567.1"/>
    <property type="molecule type" value="Transcribed_RNA"/>
</dbReference>
<organism evidence="2">
    <name type="scientific">Anguilla anguilla</name>
    <name type="common">European freshwater eel</name>
    <name type="synonym">Muraena anguilla</name>
    <dbReference type="NCBI Taxonomy" id="7936"/>
    <lineage>
        <taxon>Eukaryota</taxon>
        <taxon>Metazoa</taxon>
        <taxon>Chordata</taxon>
        <taxon>Craniata</taxon>
        <taxon>Vertebrata</taxon>
        <taxon>Euteleostomi</taxon>
        <taxon>Actinopterygii</taxon>
        <taxon>Neopterygii</taxon>
        <taxon>Teleostei</taxon>
        <taxon>Anguilliformes</taxon>
        <taxon>Anguillidae</taxon>
        <taxon>Anguilla</taxon>
    </lineage>
</organism>
<evidence type="ECO:0000256" key="1">
    <source>
        <dbReference type="SAM" id="Phobius"/>
    </source>
</evidence>
<keyword evidence="1" id="KW-1133">Transmembrane helix</keyword>